<keyword evidence="11" id="KW-1185">Reference proteome</keyword>
<feature type="transmembrane region" description="Helical" evidence="8">
    <location>
        <begin position="228"/>
        <end position="248"/>
    </location>
</feature>
<feature type="transmembrane region" description="Helical" evidence="8">
    <location>
        <begin position="407"/>
        <end position="428"/>
    </location>
</feature>
<feature type="transmembrane region" description="Helical" evidence="8">
    <location>
        <begin position="272"/>
        <end position="291"/>
    </location>
</feature>
<dbReference type="InterPro" id="IPR051050">
    <property type="entry name" value="Lipid_II_flippase_MurJ/MviN"/>
</dbReference>
<feature type="transmembrane region" description="Helical" evidence="8">
    <location>
        <begin position="440"/>
        <end position="462"/>
    </location>
</feature>
<evidence type="ECO:0000256" key="9">
    <source>
        <dbReference type="PIRNR" id="PIRNR002869"/>
    </source>
</evidence>
<keyword evidence="8 9" id="KW-0961">Cell wall biogenesis/degradation</keyword>
<dbReference type="EMBL" id="CP035282">
    <property type="protein sequence ID" value="QAT61951.1"/>
    <property type="molecule type" value="Genomic_DNA"/>
</dbReference>
<evidence type="ECO:0000256" key="3">
    <source>
        <dbReference type="ARBA" id="ARBA00022692"/>
    </source>
</evidence>
<evidence type="ECO:0000256" key="6">
    <source>
        <dbReference type="ARBA" id="ARBA00022989"/>
    </source>
</evidence>
<comment type="similarity">
    <text evidence="8 9">Belongs to the MurJ/MviN family.</text>
</comment>
<organism evidence="10 11">
    <name type="scientific">Acidilutibacter cellobiosedens</name>
    <dbReference type="NCBI Taxonomy" id="2507161"/>
    <lineage>
        <taxon>Bacteria</taxon>
        <taxon>Bacillati</taxon>
        <taxon>Bacillota</taxon>
        <taxon>Tissierellia</taxon>
        <taxon>Tissierellales</taxon>
        <taxon>Acidilutibacteraceae</taxon>
        <taxon>Acidilutibacter</taxon>
    </lineage>
</organism>
<dbReference type="NCBIfam" id="TIGR01695">
    <property type="entry name" value="murJ_mviN"/>
    <property type="match status" value="1"/>
</dbReference>
<dbReference type="Pfam" id="PF03023">
    <property type="entry name" value="MurJ"/>
    <property type="match status" value="1"/>
</dbReference>
<dbReference type="GO" id="GO:0008360">
    <property type="term" value="P:regulation of cell shape"/>
    <property type="evidence" value="ECO:0007669"/>
    <property type="project" value="UniProtKB-UniRule"/>
</dbReference>
<gene>
    <name evidence="8 10" type="primary">murJ</name>
    <name evidence="10" type="ORF">EQM13_10270</name>
</gene>
<accession>A0A410QD88</accession>
<feature type="transmembrane region" description="Helical" evidence="8">
    <location>
        <begin position="90"/>
        <end position="113"/>
    </location>
</feature>
<dbReference type="InterPro" id="IPR004268">
    <property type="entry name" value="MurJ"/>
</dbReference>
<sequence length="518" mass="55987">MSKSRQAAKSAFIIVVFTLVSKFLGFLREILIAAKFGSGMETDTFFVALTATGIVTGFLSNAVSTTFIPILSEIESKEGKKGKLEHTNNILNSMFFISLILVFISWVGAPVIIRLLAKGFKGEQFNLAVRLTRIGLPMILFSGIIGTFTGYLQSEERFLSSSAIGVPFNFVYIFFLIFFSDKFGIKGLMAAAVLAVISQYIIQIPEAKAAGYKYEFKFNIRDKYIKKVIVLSLPVLVSVVINDIGAIIDRTLASDLSTGSISALNYANKLNGFILGVFISAITTVIFPILSKASSENNISGLKKVMRYGVNFILMITVPATVGLAVLAKPIVEVAFERGVFDSTATVMTSQALMAYSIGLVGMALQLLLNKVYYSLQDTKTPMLIGGIAVGIDIVLNIILVKFMAHIGLALSTSIGAIAASIMLLYGVKKKIGSLGIKGYIVTFVKTGIASAVMGAAVYLIYHGLYGMLGVSKLYNLISLLAAVGLGVIIYGILCYAFKVEEVRDMVARIRKTNILHI</sequence>
<feature type="transmembrane region" description="Helical" evidence="8">
    <location>
        <begin position="352"/>
        <end position="369"/>
    </location>
</feature>
<evidence type="ECO:0000256" key="4">
    <source>
        <dbReference type="ARBA" id="ARBA00022960"/>
    </source>
</evidence>
<dbReference type="PIRSF" id="PIRSF002869">
    <property type="entry name" value="MviN"/>
    <property type="match status" value="1"/>
</dbReference>
<reference evidence="11" key="1">
    <citation type="submission" date="2019-01" db="EMBL/GenBank/DDBJ databases">
        <title>Draft genomes of a novel of Sporanaerobacter strains.</title>
        <authorList>
            <person name="Ma S."/>
        </authorList>
    </citation>
    <scope>NUCLEOTIDE SEQUENCE [LARGE SCALE GENOMIC DNA]</scope>
    <source>
        <strain evidence="11">NJN-17</strain>
    </source>
</reference>
<dbReference type="GO" id="GO:0009252">
    <property type="term" value="P:peptidoglycan biosynthetic process"/>
    <property type="evidence" value="ECO:0007669"/>
    <property type="project" value="UniProtKB-UniRule"/>
</dbReference>
<feature type="transmembrane region" description="Helical" evidence="8">
    <location>
        <begin position="45"/>
        <end position="70"/>
    </location>
</feature>
<dbReference type="RefSeq" id="WP_114219280.1">
    <property type="nucleotide sequence ID" value="NZ_CP035282.1"/>
</dbReference>
<protein>
    <recommendedName>
        <fullName evidence="8">Probable lipid II flippase MurJ</fullName>
    </recommendedName>
</protein>
<dbReference type="PANTHER" id="PTHR47019:SF1">
    <property type="entry name" value="LIPID II FLIPPASE MURJ"/>
    <property type="match status" value="1"/>
</dbReference>
<dbReference type="KEGG" id="spoa:EQM13_10270"/>
<feature type="transmembrane region" description="Helical" evidence="8">
    <location>
        <begin position="312"/>
        <end position="332"/>
    </location>
</feature>
<evidence type="ECO:0000256" key="1">
    <source>
        <dbReference type="ARBA" id="ARBA00004651"/>
    </source>
</evidence>
<evidence type="ECO:0000256" key="8">
    <source>
        <dbReference type="HAMAP-Rule" id="MF_02078"/>
    </source>
</evidence>
<evidence type="ECO:0000256" key="2">
    <source>
        <dbReference type="ARBA" id="ARBA00022475"/>
    </source>
</evidence>
<evidence type="ECO:0000256" key="7">
    <source>
        <dbReference type="ARBA" id="ARBA00023136"/>
    </source>
</evidence>
<proteinExistence type="inferred from homology"/>
<dbReference type="GO" id="GO:0034204">
    <property type="term" value="P:lipid translocation"/>
    <property type="evidence" value="ECO:0007669"/>
    <property type="project" value="TreeGrafter"/>
</dbReference>
<feature type="transmembrane region" description="Helical" evidence="8">
    <location>
        <begin position="134"/>
        <end position="152"/>
    </location>
</feature>
<dbReference type="GO" id="GO:0005886">
    <property type="term" value="C:plasma membrane"/>
    <property type="evidence" value="ECO:0007669"/>
    <property type="project" value="UniProtKB-SubCell"/>
</dbReference>
<dbReference type="HAMAP" id="MF_02078">
    <property type="entry name" value="MurJ_MviN"/>
    <property type="match status" value="1"/>
</dbReference>
<dbReference type="Proteomes" id="UP000287969">
    <property type="component" value="Chromosome"/>
</dbReference>
<dbReference type="PANTHER" id="PTHR47019">
    <property type="entry name" value="LIPID II FLIPPASE MURJ"/>
    <property type="match status" value="1"/>
</dbReference>
<keyword evidence="3 8" id="KW-0812">Transmembrane</keyword>
<feature type="transmembrane region" description="Helical" evidence="8">
    <location>
        <begin position="381"/>
        <end position="401"/>
    </location>
</feature>
<evidence type="ECO:0000256" key="5">
    <source>
        <dbReference type="ARBA" id="ARBA00022984"/>
    </source>
</evidence>
<dbReference type="GO" id="GO:0015648">
    <property type="term" value="F:lipid-linked peptidoglycan transporter activity"/>
    <property type="evidence" value="ECO:0007669"/>
    <property type="project" value="UniProtKB-UniRule"/>
</dbReference>
<keyword evidence="6 8" id="KW-1133">Transmembrane helix</keyword>
<comment type="pathway">
    <text evidence="8">Cell wall biogenesis; peptidoglycan biosynthesis.</text>
</comment>
<evidence type="ECO:0000313" key="11">
    <source>
        <dbReference type="Proteomes" id="UP000287969"/>
    </source>
</evidence>
<dbReference type="PRINTS" id="PR01806">
    <property type="entry name" value="VIRFACTRMVIN"/>
</dbReference>
<feature type="transmembrane region" description="Helical" evidence="8">
    <location>
        <begin position="158"/>
        <end position="179"/>
    </location>
</feature>
<name>A0A410QD88_9FIRM</name>
<feature type="transmembrane region" description="Helical" evidence="8">
    <location>
        <begin position="474"/>
        <end position="498"/>
    </location>
</feature>
<dbReference type="UniPathway" id="UPA00219"/>
<keyword evidence="8 9" id="KW-0813">Transport</keyword>
<comment type="subcellular location">
    <subcellularLocation>
        <location evidence="1 8">Cell membrane</location>
        <topology evidence="1 8">Multi-pass membrane protein</topology>
    </subcellularLocation>
</comment>
<keyword evidence="5 8" id="KW-0573">Peptidoglycan synthesis</keyword>
<comment type="function">
    <text evidence="8 9">Involved in peptidoglycan biosynthesis. Transports lipid-linked peptidoglycan precursors from the inner to the outer leaflet of the cytoplasmic membrane.</text>
</comment>
<dbReference type="OrthoDB" id="9804143at2"/>
<keyword evidence="2 8" id="KW-1003">Cell membrane</keyword>
<dbReference type="GO" id="GO:0071555">
    <property type="term" value="P:cell wall organization"/>
    <property type="evidence" value="ECO:0007669"/>
    <property type="project" value="UniProtKB-UniRule"/>
</dbReference>
<evidence type="ECO:0000313" key="10">
    <source>
        <dbReference type="EMBL" id="QAT61951.1"/>
    </source>
</evidence>
<keyword evidence="4 8" id="KW-0133">Cell shape</keyword>
<feature type="transmembrane region" description="Helical" evidence="8">
    <location>
        <begin position="12"/>
        <end position="33"/>
    </location>
</feature>
<keyword evidence="7 8" id="KW-0472">Membrane</keyword>
<dbReference type="CDD" id="cd13123">
    <property type="entry name" value="MATE_MurJ_like"/>
    <property type="match status" value="1"/>
</dbReference>
<dbReference type="AlphaFoldDB" id="A0A410QD88"/>